<evidence type="ECO:0000256" key="1">
    <source>
        <dbReference type="ARBA" id="ARBA00004123"/>
    </source>
</evidence>
<keyword evidence="4" id="KW-0862">Zinc</keyword>
<evidence type="ECO:0000256" key="7">
    <source>
        <dbReference type="ARBA" id="ARBA00023242"/>
    </source>
</evidence>
<dbReference type="InterPro" id="IPR051061">
    <property type="entry name" value="Zinc_finger_trans_reg"/>
</dbReference>
<feature type="compositionally biased region" description="Polar residues" evidence="9">
    <location>
        <begin position="605"/>
        <end position="623"/>
    </location>
</feature>
<feature type="compositionally biased region" description="Low complexity" evidence="9">
    <location>
        <begin position="145"/>
        <end position="172"/>
    </location>
</feature>
<keyword evidence="6" id="KW-0804">Transcription</keyword>
<dbReference type="GO" id="GO:0005634">
    <property type="term" value="C:nucleus"/>
    <property type="evidence" value="ECO:0007669"/>
    <property type="project" value="UniProtKB-SubCell"/>
</dbReference>
<dbReference type="SMART" id="SM00355">
    <property type="entry name" value="ZnF_C2H2"/>
    <property type="match status" value="3"/>
</dbReference>
<evidence type="ECO:0000256" key="2">
    <source>
        <dbReference type="ARBA" id="ARBA00022723"/>
    </source>
</evidence>
<gene>
    <name evidence="12" type="ORF">B0T18DRAFT_104690</name>
</gene>
<keyword evidence="10" id="KW-1133">Transmembrane helix</keyword>
<dbReference type="EMBL" id="JAUKUD010000003">
    <property type="protein sequence ID" value="KAK0749394.1"/>
    <property type="molecule type" value="Genomic_DNA"/>
</dbReference>
<evidence type="ECO:0000256" key="4">
    <source>
        <dbReference type="ARBA" id="ARBA00022833"/>
    </source>
</evidence>
<keyword evidence="5" id="KW-0805">Transcription regulation</keyword>
<feature type="compositionally biased region" description="Low complexity" evidence="9">
    <location>
        <begin position="480"/>
        <end position="501"/>
    </location>
</feature>
<dbReference type="InterPro" id="IPR013087">
    <property type="entry name" value="Znf_C2H2_type"/>
</dbReference>
<comment type="subcellular location">
    <subcellularLocation>
        <location evidence="1">Nucleus</location>
    </subcellularLocation>
</comment>
<dbReference type="PANTHER" id="PTHR46179">
    <property type="entry name" value="ZINC FINGER PROTEIN"/>
    <property type="match status" value="1"/>
</dbReference>
<evidence type="ECO:0000256" key="8">
    <source>
        <dbReference type="PROSITE-ProRule" id="PRU00042"/>
    </source>
</evidence>
<dbReference type="GO" id="GO:0008270">
    <property type="term" value="F:zinc ion binding"/>
    <property type="evidence" value="ECO:0007669"/>
    <property type="project" value="UniProtKB-KW"/>
</dbReference>
<keyword evidence="13" id="KW-1185">Reference proteome</keyword>
<feature type="region of interest" description="Disordered" evidence="9">
    <location>
        <begin position="480"/>
        <end position="503"/>
    </location>
</feature>
<accession>A0AA40F1S7</accession>
<keyword evidence="10" id="KW-0472">Membrane</keyword>
<keyword evidence="2" id="KW-0479">Metal-binding</keyword>
<name>A0AA40F1S7_9PEZI</name>
<feature type="compositionally biased region" description="Polar residues" evidence="9">
    <location>
        <begin position="189"/>
        <end position="209"/>
    </location>
</feature>
<feature type="compositionally biased region" description="Pro residues" evidence="9">
    <location>
        <begin position="126"/>
        <end position="137"/>
    </location>
</feature>
<protein>
    <recommendedName>
        <fullName evidence="11">C2H2-type domain-containing protein</fullName>
    </recommendedName>
</protein>
<keyword evidence="7" id="KW-0539">Nucleus</keyword>
<evidence type="ECO:0000256" key="3">
    <source>
        <dbReference type="ARBA" id="ARBA00022771"/>
    </source>
</evidence>
<dbReference type="GO" id="GO:0006357">
    <property type="term" value="P:regulation of transcription by RNA polymerase II"/>
    <property type="evidence" value="ECO:0007669"/>
    <property type="project" value="TreeGrafter"/>
</dbReference>
<sequence length="749" mass="81290">MAAPSGLVPRQLNGGSIAGAVVGSVVGALLLLVCIVLPFLRARRRRTARDGDADLQAEMGQSSSTGGRSSPTQVDESKKISVDPLDPIHGPGLSLDKPGHPTGPYPASDSDITGNGHPKTASDHPPQQPSSSPPPPGVATDHGLPSPISSPPAAALPSAQPTGQAYHASPADHPTPPPTDAQSRFPPSLSGTFSKQGTRDLSVTDSYGSPSRELTGITTGGITQEPESFEHSSQSAPHRRFSHISGSIRSLLHRRHDSQQRRDSKRSTLAGTDGARSPSVSTTEVFAQPDLSQPAFEIDINVQGEAWSYYNDPNLIPPPSAPTGTSLFPPLHEAGQPPLSPISLPDQQQFVTGAGVPPFILGQNVIDEPYDLFPGGAASAASFRPYDGRTSLLRGPGGTLTRTDSLPPLQPIVSDIDGSILNFSFLPSGNPMYIMGPPTNDAESAHHLQHEMLRINSPPQPAELPLEYPEQTQFPDQTQYPAQTQYPGQAQYPQQPEYPQQSEEVREFIRSNMNGVDLSQSFKSDMGDLSGVNLGGPFIKNDMNGVDLSQVGYGYHSPPDIAVNGHDFGDMGFNSGMMGDHQQLDPQAVTGYPPYFTPPPSSGPSLQNTPETRLSEYTASPSPRSDIENRPGLPIESSPRFFPCDHEQCDRVFDQVHKLNHHKRYHDRPHECVHPGCTMRFGTKTHLDRHINDKHNKTRKFYCTQHECPYSKQGGKSFPRKDNWRRHMVNKHRIAPETDPVEYNDEIMT</sequence>
<reference evidence="12" key="1">
    <citation type="submission" date="2023-06" db="EMBL/GenBank/DDBJ databases">
        <title>Genome-scale phylogeny and comparative genomics of the fungal order Sordariales.</title>
        <authorList>
            <consortium name="Lawrence Berkeley National Laboratory"/>
            <person name="Hensen N."/>
            <person name="Bonometti L."/>
            <person name="Westerberg I."/>
            <person name="Brannstrom I.O."/>
            <person name="Guillou S."/>
            <person name="Cros-Aarteil S."/>
            <person name="Calhoun S."/>
            <person name="Haridas S."/>
            <person name="Kuo A."/>
            <person name="Mondo S."/>
            <person name="Pangilinan J."/>
            <person name="Riley R."/>
            <person name="LaButti K."/>
            <person name="Andreopoulos B."/>
            <person name="Lipzen A."/>
            <person name="Chen C."/>
            <person name="Yanf M."/>
            <person name="Daum C."/>
            <person name="Ng V."/>
            <person name="Clum A."/>
            <person name="Steindorff A."/>
            <person name="Ohm R."/>
            <person name="Martin F."/>
            <person name="Silar P."/>
            <person name="Natvig D."/>
            <person name="Lalanne C."/>
            <person name="Gautier V."/>
            <person name="Ament-velasquez S.L."/>
            <person name="Kruys A."/>
            <person name="Hutchinson M.I."/>
            <person name="Powell A.J."/>
            <person name="Barry K."/>
            <person name="Miller A.N."/>
            <person name="Grigoriev I.V."/>
            <person name="Debuchy R."/>
            <person name="Gladieux P."/>
            <person name="Thoren M.H."/>
            <person name="Johannesson H."/>
        </authorList>
    </citation>
    <scope>NUCLEOTIDE SEQUENCE</scope>
    <source>
        <strain evidence="12">SMH3187-1</strain>
    </source>
</reference>
<evidence type="ECO:0000256" key="9">
    <source>
        <dbReference type="SAM" id="MobiDB-lite"/>
    </source>
</evidence>
<comment type="caution">
    <text evidence="12">The sequence shown here is derived from an EMBL/GenBank/DDBJ whole genome shotgun (WGS) entry which is preliminary data.</text>
</comment>
<feature type="region of interest" description="Disordered" evidence="9">
    <location>
        <begin position="252"/>
        <end position="284"/>
    </location>
</feature>
<keyword evidence="3 8" id="KW-0863">Zinc-finger</keyword>
<feature type="compositionally biased region" description="Basic and acidic residues" evidence="9">
    <location>
        <begin position="257"/>
        <end position="266"/>
    </location>
</feature>
<evidence type="ECO:0000256" key="5">
    <source>
        <dbReference type="ARBA" id="ARBA00023015"/>
    </source>
</evidence>
<dbReference type="PANTHER" id="PTHR46179:SF13">
    <property type="entry name" value="C2H2-TYPE DOMAIN-CONTAINING PROTEIN"/>
    <property type="match status" value="1"/>
</dbReference>
<feature type="transmembrane region" description="Helical" evidence="10">
    <location>
        <begin position="17"/>
        <end position="40"/>
    </location>
</feature>
<dbReference type="PROSITE" id="PS50157">
    <property type="entry name" value="ZINC_FINGER_C2H2_2"/>
    <property type="match status" value="2"/>
</dbReference>
<evidence type="ECO:0000256" key="6">
    <source>
        <dbReference type="ARBA" id="ARBA00023163"/>
    </source>
</evidence>
<keyword evidence="10" id="KW-0812">Transmembrane</keyword>
<organism evidence="12 13">
    <name type="scientific">Schizothecium vesticola</name>
    <dbReference type="NCBI Taxonomy" id="314040"/>
    <lineage>
        <taxon>Eukaryota</taxon>
        <taxon>Fungi</taxon>
        <taxon>Dikarya</taxon>
        <taxon>Ascomycota</taxon>
        <taxon>Pezizomycotina</taxon>
        <taxon>Sordariomycetes</taxon>
        <taxon>Sordariomycetidae</taxon>
        <taxon>Sordariales</taxon>
        <taxon>Schizotheciaceae</taxon>
        <taxon>Schizothecium</taxon>
    </lineage>
</organism>
<dbReference type="Proteomes" id="UP001172155">
    <property type="component" value="Unassembled WGS sequence"/>
</dbReference>
<feature type="domain" description="C2H2-type" evidence="11">
    <location>
        <begin position="670"/>
        <end position="700"/>
    </location>
</feature>
<feature type="region of interest" description="Disordered" evidence="9">
    <location>
        <begin position="578"/>
        <end position="636"/>
    </location>
</feature>
<evidence type="ECO:0000313" key="13">
    <source>
        <dbReference type="Proteomes" id="UP001172155"/>
    </source>
</evidence>
<feature type="compositionally biased region" description="Polar residues" evidence="9">
    <location>
        <begin position="216"/>
        <end position="236"/>
    </location>
</feature>
<evidence type="ECO:0000313" key="12">
    <source>
        <dbReference type="EMBL" id="KAK0749394.1"/>
    </source>
</evidence>
<dbReference type="Gene3D" id="3.30.160.60">
    <property type="entry name" value="Classic Zinc Finger"/>
    <property type="match status" value="1"/>
</dbReference>
<dbReference type="PROSITE" id="PS00028">
    <property type="entry name" value="ZINC_FINGER_C2H2_1"/>
    <property type="match status" value="2"/>
</dbReference>
<feature type="compositionally biased region" description="Polar residues" evidence="9">
    <location>
        <begin position="59"/>
        <end position="74"/>
    </location>
</feature>
<dbReference type="AlphaFoldDB" id="A0AA40F1S7"/>
<feature type="domain" description="C2H2-type" evidence="11">
    <location>
        <begin position="642"/>
        <end position="671"/>
    </location>
</feature>
<evidence type="ECO:0000256" key="10">
    <source>
        <dbReference type="SAM" id="Phobius"/>
    </source>
</evidence>
<feature type="region of interest" description="Disordered" evidence="9">
    <location>
        <begin position="47"/>
        <end position="240"/>
    </location>
</feature>
<evidence type="ECO:0000259" key="11">
    <source>
        <dbReference type="PROSITE" id="PS50157"/>
    </source>
</evidence>
<proteinExistence type="predicted"/>